<reference evidence="2" key="2">
    <citation type="submission" date="2021-05" db="EMBL/GenBank/DDBJ databases">
        <title>Protein family content uncovers lineage relationships and bacterial pathway maintenance mechanisms in DPANN archaea.</title>
        <authorList>
            <person name="Castelle C.J."/>
            <person name="Meheust R."/>
            <person name="Jaffe A.L."/>
            <person name="Seitz K."/>
            <person name="Gong X."/>
            <person name="Baker B.J."/>
            <person name="Banfield J.F."/>
        </authorList>
    </citation>
    <scope>NUCLEOTIDE SEQUENCE</scope>
    <source>
        <strain evidence="2">RIFCSPLOWO2_01_FULL_58_19</strain>
    </source>
</reference>
<organism evidence="2 3">
    <name type="scientific">Candidatus Iainarchaeum sp</name>
    <dbReference type="NCBI Taxonomy" id="3101447"/>
    <lineage>
        <taxon>Archaea</taxon>
        <taxon>Candidatus Iainarchaeota</taxon>
        <taxon>Candidatus Iainarchaeia</taxon>
        <taxon>Candidatus Iainarchaeales</taxon>
        <taxon>Candidatus Iainarchaeaceae</taxon>
        <taxon>Candidatus Iainarchaeum</taxon>
    </lineage>
</organism>
<name>A0A8T4L7W7_9ARCH</name>
<keyword evidence="1" id="KW-0472">Membrane</keyword>
<feature type="transmembrane region" description="Helical" evidence="1">
    <location>
        <begin position="257"/>
        <end position="278"/>
    </location>
</feature>
<keyword evidence="1" id="KW-1133">Transmembrane helix</keyword>
<feature type="transmembrane region" description="Helical" evidence="1">
    <location>
        <begin position="161"/>
        <end position="188"/>
    </location>
</feature>
<reference evidence="2" key="1">
    <citation type="submission" date="2021-03" db="EMBL/GenBank/DDBJ databases">
        <authorList>
            <person name="Jaffe A."/>
        </authorList>
    </citation>
    <scope>NUCLEOTIDE SEQUENCE</scope>
    <source>
        <strain evidence="2">RIFCSPLOWO2_01_FULL_58_19</strain>
    </source>
</reference>
<keyword evidence="1" id="KW-0812">Transmembrane</keyword>
<gene>
    <name evidence="2" type="ORF">J4203_05725</name>
</gene>
<evidence type="ECO:0000313" key="2">
    <source>
        <dbReference type="EMBL" id="MBS3063343.1"/>
    </source>
</evidence>
<feature type="transmembrane region" description="Helical" evidence="1">
    <location>
        <begin position="227"/>
        <end position="245"/>
    </location>
</feature>
<feature type="transmembrane region" description="Helical" evidence="1">
    <location>
        <begin position="38"/>
        <end position="56"/>
    </location>
</feature>
<feature type="transmembrane region" description="Helical" evidence="1">
    <location>
        <begin position="101"/>
        <end position="120"/>
    </location>
</feature>
<dbReference type="EMBL" id="JAGVWE010000005">
    <property type="protein sequence ID" value="MBS3063343.1"/>
    <property type="molecule type" value="Genomic_DNA"/>
</dbReference>
<comment type="caution">
    <text evidence="2">The sequence shown here is derived from an EMBL/GenBank/DDBJ whole genome shotgun (WGS) entry which is preliminary data.</text>
</comment>
<protein>
    <submittedName>
        <fullName evidence="2">Stage II sporulation protein M</fullName>
    </submittedName>
</protein>
<feature type="transmembrane region" description="Helical" evidence="1">
    <location>
        <begin position="12"/>
        <end position="32"/>
    </location>
</feature>
<evidence type="ECO:0000256" key="1">
    <source>
        <dbReference type="SAM" id="Phobius"/>
    </source>
</evidence>
<dbReference type="AlphaFoldDB" id="A0A8T4L7W7"/>
<evidence type="ECO:0000313" key="3">
    <source>
        <dbReference type="Proteomes" id="UP000678237"/>
    </source>
</evidence>
<accession>A0A8T4L7W7</accession>
<dbReference type="Proteomes" id="UP000678237">
    <property type="component" value="Unassembled WGS sequence"/>
</dbReference>
<proteinExistence type="predicted"/>
<sequence length="288" mass="31512">MTPPQLGKPALRFFFSGVLYALLGIGVASLIFPNNIGIVSVFFTSIALIPMIDRLFALTELLEGRETVVERKGVSFTELNTHGQAVTLSSLFQDNKKLFKAYLYSFAGIFLVFALLTLWLPDDQTYRLFGEQSAFGPGGRSPVGEAVNFSGFFWSVLQNNFGVLVVAFLIALLFEYGTTFIVVWNASVWGHVFAAQAENIVYVSGLDPWAQFALIMLSVLPHTLAEAAVYFLGAMAGGILNKALAREQWFGQRFLQITSHVALTLGIALLLLFAAAFLEDVVPGLLLP</sequence>